<dbReference type="STRING" id="1642647.PSM36_0236"/>
<name>A0A1R3SZ49_9BACT</name>
<dbReference type="AlphaFoldDB" id="A0A1R3SZ49"/>
<proteinExistence type="predicted"/>
<dbReference type="KEGG" id="psac:PSM36_0236"/>
<keyword evidence="2" id="KW-1185">Reference proteome</keyword>
<dbReference type="InterPro" id="IPR012808">
    <property type="entry name" value="CHP02453"/>
</dbReference>
<dbReference type="PANTHER" id="PTHR36452:SF1">
    <property type="entry name" value="DUF2461 DOMAIN-CONTAINING PROTEIN"/>
    <property type="match status" value="1"/>
</dbReference>
<dbReference type="PANTHER" id="PTHR36452">
    <property type="entry name" value="CHROMOSOME 12, WHOLE GENOME SHOTGUN SEQUENCE"/>
    <property type="match status" value="1"/>
</dbReference>
<dbReference type="Pfam" id="PF09365">
    <property type="entry name" value="DUF2461"/>
    <property type="match status" value="1"/>
</dbReference>
<evidence type="ECO:0000313" key="1">
    <source>
        <dbReference type="EMBL" id="SCD19072.1"/>
    </source>
</evidence>
<accession>A0A1R3SZ49</accession>
<dbReference type="PIRSF" id="PIRSF028451">
    <property type="entry name" value="UCP028451"/>
    <property type="match status" value="1"/>
</dbReference>
<organism evidence="1 2">
    <name type="scientific">Proteiniphilum saccharofermentans</name>
    <dbReference type="NCBI Taxonomy" id="1642647"/>
    <lineage>
        <taxon>Bacteria</taxon>
        <taxon>Pseudomonadati</taxon>
        <taxon>Bacteroidota</taxon>
        <taxon>Bacteroidia</taxon>
        <taxon>Bacteroidales</taxon>
        <taxon>Dysgonomonadaceae</taxon>
        <taxon>Proteiniphilum</taxon>
    </lineage>
</organism>
<sequence length="220" mass="26028">MDFCYTFDFLARLQINNDRNWFHEHKFEYDQIRADFENFINRLIVPLAQLDPDIGSVTANESVFRIYRDTRFSHDKTPYKTHLSAFIANGGKKTRFAGYYIHIQPDESFFAGGIYSPDPAALESIRNEIYHQPEEIRSILDNRKFKKTFPELSAEDRLKNPPKGYPKDFKEIELLKNKHFITHYPLENEFFQQEGVIHRLVELCKIQYPLNAFLNRAVKG</sequence>
<gene>
    <name evidence="1" type="ORF">PSM36_0236</name>
</gene>
<protein>
    <recommendedName>
        <fullName evidence="3">TIGR02453 family protein</fullName>
    </recommendedName>
</protein>
<evidence type="ECO:0008006" key="3">
    <source>
        <dbReference type="Google" id="ProtNLM"/>
    </source>
</evidence>
<dbReference type="InterPro" id="IPR015996">
    <property type="entry name" value="UCP028451"/>
</dbReference>
<dbReference type="Proteomes" id="UP000187464">
    <property type="component" value="Chromosome I"/>
</dbReference>
<dbReference type="NCBIfam" id="TIGR02453">
    <property type="entry name" value="TIGR02453 family protein"/>
    <property type="match status" value="1"/>
</dbReference>
<evidence type="ECO:0000313" key="2">
    <source>
        <dbReference type="Proteomes" id="UP000187464"/>
    </source>
</evidence>
<dbReference type="EMBL" id="LT605205">
    <property type="protein sequence ID" value="SCD19072.1"/>
    <property type="molecule type" value="Genomic_DNA"/>
</dbReference>
<dbReference type="RefSeq" id="WP_076928429.1">
    <property type="nucleotide sequence ID" value="NZ_LT605205.1"/>
</dbReference>
<reference evidence="1 2" key="1">
    <citation type="submission" date="2016-08" db="EMBL/GenBank/DDBJ databases">
        <authorList>
            <person name="Seilhamer J.J."/>
        </authorList>
    </citation>
    <scope>NUCLEOTIDE SEQUENCE [LARGE SCALE GENOMIC DNA]</scope>
    <source>
        <strain evidence="1">M3/6</strain>
    </source>
</reference>